<protein>
    <submittedName>
        <fullName evidence="2">Uncharacterized protein</fullName>
    </submittedName>
</protein>
<gene>
    <name evidence="2" type="ORF">BU23DRAFT_550356</name>
</gene>
<dbReference type="OrthoDB" id="5278907at2759"/>
<feature type="region of interest" description="Disordered" evidence="1">
    <location>
        <begin position="167"/>
        <end position="190"/>
    </location>
</feature>
<evidence type="ECO:0000256" key="1">
    <source>
        <dbReference type="SAM" id="MobiDB-lite"/>
    </source>
</evidence>
<evidence type="ECO:0000313" key="3">
    <source>
        <dbReference type="Proteomes" id="UP000800036"/>
    </source>
</evidence>
<feature type="compositionally biased region" description="Basic and acidic residues" evidence="1">
    <location>
        <begin position="170"/>
        <end position="179"/>
    </location>
</feature>
<keyword evidence="3" id="KW-1185">Reference proteome</keyword>
<reference evidence="2" key="1">
    <citation type="journal article" date="2020" name="Stud. Mycol.">
        <title>101 Dothideomycetes genomes: a test case for predicting lifestyles and emergence of pathogens.</title>
        <authorList>
            <person name="Haridas S."/>
            <person name="Albert R."/>
            <person name="Binder M."/>
            <person name="Bloem J."/>
            <person name="Labutti K."/>
            <person name="Salamov A."/>
            <person name="Andreopoulos B."/>
            <person name="Baker S."/>
            <person name="Barry K."/>
            <person name="Bills G."/>
            <person name="Bluhm B."/>
            <person name="Cannon C."/>
            <person name="Castanera R."/>
            <person name="Culley D."/>
            <person name="Daum C."/>
            <person name="Ezra D."/>
            <person name="Gonzalez J."/>
            <person name="Henrissat B."/>
            <person name="Kuo A."/>
            <person name="Liang C."/>
            <person name="Lipzen A."/>
            <person name="Lutzoni F."/>
            <person name="Magnuson J."/>
            <person name="Mondo S."/>
            <person name="Nolan M."/>
            <person name="Ohm R."/>
            <person name="Pangilinan J."/>
            <person name="Park H.-J."/>
            <person name="Ramirez L."/>
            <person name="Alfaro M."/>
            <person name="Sun H."/>
            <person name="Tritt A."/>
            <person name="Yoshinaga Y."/>
            <person name="Zwiers L.-H."/>
            <person name="Turgeon B."/>
            <person name="Goodwin S."/>
            <person name="Spatafora J."/>
            <person name="Crous P."/>
            <person name="Grigoriev I."/>
        </authorList>
    </citation>
    <scope>NUCLEOTIDE SEQUENCE</scope>
    <source>
        <strain evidence="2">CBS 107.79</strain>
    </source>
</reference>
<dbReference type="AlphaFoldDB" id="A0A6A5VLV0"/>
<sequence length="190" mass="21827">MIQLLARLFGRASKSDLPPFDFARNRFKAKKQWPPNLKELTEKQQFRFERKFKRRLRLKSIKPQWQKWTKIVQWNLIGFVIVYGVLFHDFAKDPMNPRPGEQPFKGLRDRMWGVWDGLWTHTSTRSAVREVPGAAEAAEAGQAVGEADDLVEEDLVGAGHTASLSCASRAETESRRVTETPDGDQYGIRK</sequence>
<accession>A0A6A5VLV0</accession>
<dbReference type="EMBL" id="ML976662">
    <property type="protein sequence ID" value="KAF1977678.1"/>
    <property type="molecule type" value="Genomic_DNA"/>
</dbReference>
<proteinExistence type="predicted"/>
<dbReference type="Proteomes" id="UP000800036">
    <property type="component" value="Unassembled WGS sequence"/>
</dbReference>
<organism evidence="2 3">
    <name type="scientific">Bimuria novae-zelandiae CBS 107.79</name>
    <dbReference type="NCBI Taxonomy" id="1447943"/>
    <lineage>
        <taxon>Eukaryota</taxon>
        <taxon>Fungi</taxon>
        <taxon>Dikarya</taxon>
        <taxon>Ascomycota</taxon>
        <taxon>Pezizomycotina</taxon>
        <taxon>Dothideomycetes</taxon>
        <taxon>Pleosporomycetidae</taxon>
        <taxon>Pleosporales</taxon>
        <taxon>Massarineae</taxon>
        <taxon>Didymosphaeriaceae</taxon>
        <taxon>Bimuria</taxon>
    </lineage>
</organism>
<name>A0A6A5VLV0_9PLEO</name>
<evidence type="ECO:0000313" key="2">
    <source>
        <dbReference type="EMBL" id="KAF1977678.1"/>
    </source>
</evidence>